<dbReference type="InterPro" id="IPR001509">
    <property type="entry name" value="Epimerase_deHydtase"/>
</dbReference>
<evidence type="ECO:0000313" key="2">
    <source>
        <dbReference type="EMBL" id="MBD3326097.1"/>
    </source>
</evidence>
<gene>
    <name evidence="2" type="ORF">GF339_16040</name>
</gene>
<evidence type="ECO:0000259" key="1">
    <source>
        <dbReference type="Pfam" id="PF01370"/>
    </source>
</evidence>
<protein>
    <submittedName>
        <fullName evidence="2">NAD-dependent epimerase/dehydratase family protein</fullName>
    </submittedName>
</protein>
<comment type="caution">
    <text evidence="2">The sequence shown here is derived from an EMBL/GenBank/DDBJ whole genome shotgun (WGS) entry which is preliminary data.</text>
</comment>
<dbReference type="InterPro" id="IPR036291">
    <property type="entry name" value="NAD(P)-bd_dom_sf"/>
</dbReference>
<organism evidence="2 3">
    <name type="scientific">candidate division KSB3 bacterium</name>
    <dbReference type="NCBI Taxonomy" id="2044937"/>
    <lineage>
        <taxon>Bacteria</taxon>
        <taxon>candidate division KSB3</taxon>
    </lineage>
</organism>
<evidence type="ECO:0000313" key="3">
    <source>
        <dbReference type="Proteomes" id="UP000649604"/>
    </source>
</evidence>
<reference evidence="2" key="1">
    <citation type="submission" date="2019-11" db="EMBL/GenBank/DDBJ databases">
        <title>Microbial mats filling the niche in hypersaline microbial mats.</title>
        <authorList>
            <person name="Wong H.L."/>
            <person name="Macleod F.I."/>
            <person name="White R.A. III"/>
            <person name="Burns B.P."/>
        </authorList>
    </citation>
    <scope>NUCLEOTIDE SEQUENCE</scope>
    <source>
        <strain evidence="2">Rbin_158</strain>
    </source>
</reference>
<feature type="domain" description="NAD-dependent epimerase/dehydratase" evidence="1">
    <location>
        <begin position="3"/>
        <end position="214"/>
    </location>
</feature>
<dbReference type="Pfam" id="PF01370">
    <property type="entry name" value="Epimerase"/>
    <property type="match status" value="1"/>
</dbReference>
<dbReference type="Gene3D" id="3.40.50.720">
    <property type="entry name" value="NAD(P)-binding Rossmann-like Domain"/>
    <property type="match status" value="1"/>
</dbReference>
<name>A0A9D5Q7A3_9BACT</name>
<dbReference type="AlphaFoldDB" id="A0A9D5Q7A3"/>
<accession>A0A9D5Q7A3</accession>
<dbReference type="PANTHER" id="PTHR43245">
    <property type="entry name" value="BIFUNCTIONAL POLYMYXIN RESISTANCE PROTEIN ARNA"/>
    <property type="match status" value="1"/>
</dbReference>
<dbReference type="EMBL" id="WJJP01000525">
    <property type="protein sequence ID" value="MBD3326097.1"/>
    <property type="molecule type" value="Genomic_DNA"/>
</dbReference>
<dbReference type="SUPFAM" id="SSF51735">
    <property type="entry name" value="NAD(P)-binding Rossmann-fold domains"/>
    <property type="match status" value="1"/>
</dbReference>
<dbReference type="InterPro" id="IPR050177">
    <property type="entry name" value="Lipid_A_modif_metabolic_enz"/>
</dbReference>
<proteinExistence type="predicted"/>
<dbReference type="Proteomes" id="UP000649604">
    <property type="component" value="Unassembled WGS sequence"/>
</dbReference>
<sequence length="339" mass="38286">MKVLLLGGTGVISREIVKLLLAANHDVVLFNRGTKQLGFADDVQQITGDRSDRDNFESAMQKDRFDAVIDMICFNAEDAKSTVRAFRDNTDHLIVCSSIAAYKRPYQTVPTREDAEELFDSPTFSYAFKKAEMERYLHAQIAAQQLPITIIRPSLTFGPGAANIGVFRQNYGIVERIRQGKPLVMFGDGTTPWNFTFTPDLAKGFVGVLGNSKTFGQAYHITNEDRHVWEDLYLEFGRLVGKTPRIVHIPSELLYKAAPNLCAHLYFEKTYAGLFDNAKIKAAVPGFEATITLHDGLQMVLEWYEREANTVDPEKEALEDRLIALHARWAEQVENLYTK</sequence>